<protein>
    <recommendedName>
        <fullName evidence="1">RmlD-like substrate binding domain-containing protein</fullName>
    </recommendedName>
</protein>
<dbReference type="CDD" id="cd05254">
    <property type="entry name" value="dTDP_HR_like_SDR_e"/>
    <property type="match status" value="1"/>
</dbReference>
<dbReference type="Gene3D" id="3.90.25.10">
    <property type="entry name" value="UDP-galactose 4-epimerase, domain 1"/>
    <property type="match status" value="1"/>
</dbReference>
<dbReference type="PANTHER" id="PTHR10491:SF4">
    <property type="entry name" value="METHIONINE ADENOSYLTRANSFERASE 2 SUBUNIT BETA"/>
    <property type="match status" value="1"/>
</dbReference>
<dbReference type="EMBL" id="UINC01000139">
    <property type="protein sequence ID" value="SUZ49856.1"/>
    <property type="molecule type" value="Genomic_DNA"/>
</dbReference>
<dbReference type="PANTHER" id="PTHR10491">
    <property type="entry name" value="DTDP-4-DEHYDRORHAMNOSE REDUCTASE"/>
    <property type="match status" value="1"/>
</dbReference>
<name>A0A381N5H5_9ZZZZ</name>
<feature type="domain" description="RmlD-like substrate binding" evidence="1">
    <location>
        <begin position="4"/>
        <end position="281"/>
    </location>
</feature>
<gene>
    <name evidence="2" type="ORF">METZ01_LOCUS2710</name>
</gene>
<dbReference type="InterPro" id="IPR029903">
    <property type="entry name" value="RmlD-like-bd"/>
</dbReference>
<dbReference type="Gene3D" id="3.40.50.720">
    <property type="entry name" value="NAD(P)-binding Rossmann-like Domain"/>
    <property type="match status" value="1"/>
</dbReference>
<dbReference type="InterPro" id="IPR036291">
    <property type="entry name" value="NAD(P)-bd_dom_sf"/>
</dbReference>
<dbReference type="AlphaFoldDB" id="A0A381N5H5"/>
<evidence type="ECO:0000313" key="2">
    <source>
        <dbReference type="EMBL" id="SUZ49856.1"/>
    </source>
</evidence>
<accession>A0A381N5H5</accession>
<organism evidence="2">
    <name type="scientific">marine metagenome</name>
    <dbReference type="NCBI Taxonomy" id="408172"/>
    <lineage>
        <taxon>unclassified sequences</taxon>
        <taxon>metagenomes</taxon>
        <taxon>ecological metagenomes</taxon>
    </lineage>
</organism>
<dbReference type="Pfam" id="PF04321">
    <property type="entry name" value="RmlD_sub_bind"/>
    <property type="match status" value="1"/>
</dbReference>
<dbReference type="InterPro" id="IPR005913">
    <property type="entry name" value="dTDP_dehydrorham_reduct"/>
</dbReference>
<sequence length="302" mass="33944">MARKILITGAEGQLGKALQIGLSGKFNILSTAKNSTKLANNRRNVQKLDITNQDNTATLLGSFQPDIIINCAAYTDVDGSELNKELAHQVNVEGLRNLIQLSEVNTHIIQISSDYVFDGSNGPYSEDDHTFPVNYYGKTKLEAENVLRGTRRKWSIFRPNVLYSSDLFCKGNFFAWVYKSLLKKQAISVVADQISNPTLSNHFVNAIFQAIIMDYEGILHIGSDDYISRYEFAIEIAKVFGFDLGLISKIDTDSLSRKLNSYIAERPLHSGLLIGKLEEELNSLSYSTNYNLKLLKRELNFK</sequence>
<dbReference type="SUPFAM" id="SSF51735">
    <property type="entry name" value="NAD(P)-binding Rossmann-fold domains"/>
    <property type="match status" value="1"/>
</dbReference>
<reference evidence="2" key="1">
    <citation type="submission" date="2018-05" db="EMBL/GenBank/DDBJ databases">
        <authorList>
            <person name="Lanie J.A."/>
            <person name="Ng W.-L."/>
            <person name="Kazmierczak K.M."/>
            <person name="Andrzejewski T.M."/>
            <person name="Davidsen T.M."/>
            <person name="Wayne K.J."/>
            <person name="Tettelin H."/>
            <person name="Glass J.I."/>
            <person name="Rusch D."/>
            <person name="Podicherti R."/>
            <person name="Tsui H.-C.T."/>
            <person name="Winkler M.E."/>
        </authorList>
    </citation>
    <scope>NUCLEOTIDE SEQUENCE</scope>
</reference>
<evidence type="ECO:0000259" key="1">
    <source>
        <dbReference type="Pfam" id="PF04321"/>
    </source>
</evidence>
<proteinExistence type="predicted"/>